<feature type="transmembrane region" description="Helical" evidence="1">
    <location>
        <begin position="66"/>
        <end position="84"/>
    </location>
</feature>
<sequence>MWDTLKTGRGFLVALFGAGGIYGLILLFAHGLPEQNNRPYIAMIGMTAASWVIATFAACRIRAARWLAALFFLVGLMDSAWTRFDSGRVGVAVLVGGLGVASAFGMLKIPITAAEEDELVRSEPGKMLGVEFDPEGADVTVRTLQLGGVRIDSGTVSISDPQSIPDVVVEGVPLGDFPIVGTVRRRENGSIRVGRIEIQLDDATHADRCQELGTVGIDSAKLVVADQKELELHWCETGPERIGVINKASDRRLLNQIRKRFGLKTTPRGPVTEQIEGSVSPSLELEITEYVASIPEYSHFPPMYFYGSIRVLCG</sequence>
<dbReference type="EMBL" id="CP017641">
    <property type="protein sequence ID" value="APZ92079.1"/>
    <property type="molecule type" value="Genomic_DNA"/>
</dbReference>
<evidence type="ECO:0000313" key="3">
    <source>
        <dbReference type="Proteomes" id="UP000187735"/>
    </source>
</evidence>
<keyword evidence="1" id="KW-0472">Membrane</keyword>
<protein>
    <submittedName>
        <fullName evidence="2">Uncharacterized protein</fullName>
    </submittedName>
</protein>
<gene>
    <name evidence="2" type="ORF">Fuma_01683</name>
</gene>
<name>A0A1P8WDH4_9PLAN</name>
<keyword evidence="1" id="KW-0812">Transmembrane</keyword>
<proteinExistence type="predicted"/>
<dbReference type="RefSeq" id="WP_077023742.1">
    <property type="nucleotide sequence ID" value="NZ_CP017641.1"/>
</dbReference>
<dbReference type="KEGG" id="fmr:Fuma_01683"/>
<accession>A0A1P8WDH4</accession>
<feature type="transmembrane region" description="Helical" evidence="1">
    <location>
        <begin position="12"/>
        <end position="33"/>
    </location>
</feature>
<evidence type="ECO:0000256" key="1">
    <source>
        <dbReference type="SAM" id="Phobius"/>
    </source>
</evidence>
<feature type="transmembrane region" description="Helical" evidence="1">
    <location>
        <begin position="90"/>
        <end position="111"/>
    </location>
</feature>
<feature type="transmembrane region" description="Helical" evidence="1">
    <location>
        <begin position="39"/>
        <end position="59"/>
    </location>
</feature>
<dbReference type="AlphaFoldDB" id="A0A1P8WDH4"/>
<keyword evidence="1" id="KW-1133">Transmembrane helix</keyword>
<keyword evidence="3" id="KW-1185">Reference proteome</keyword>
<reference evidence="2 3" key="1">
    <citation type="journal article" date="2016" name="Front. Microbiol.">
        <title>Fuerstia marisgermanicae gen. nov., sp. nov., an Unusual Member of the Phylum Planctomycetes from the German Wadden Sea.</title>
        <authorList>
            <person name="Kohn T."/>
            <person name="Heuer A."/>
            <person name="Jogler M."/>
            <person name="Vollmers J."/>
            <person name="Boedeker C."/>
            <person name="Bunk B."/>
            <person name="Rast P."/>
            <person name="Borchert D."/>
            <person name="Glockner I."/>
            <person name="Freese H.M."/>
            <person name="Klenk H.P."/>
            <person name="Overmann J."/>
            <person name="Kaster A.K."/>
            <person name="Rohde M."/>
            <person name="Wiegand S."/>
            <person name="Jogler C."/>
        </authorList>
    </citation>
    <scope>NUCLEOTIDE SEQUENCE [LARGE SCALE GENOMIC DNA]</scope>
    <source>
        <strain evidence="2 3">NH11</strain>
    </source>
</reference>
<dbReference type="STRING" id="1891926.Fuma_01683"/>
<dbReference type="Proteomes" id="UP000187735">
    <property type="component" value="Chromosome"/>
</dbReference>
<evidence type="ECO:0000313" key="2">
    <source>
        <dbReference type="EMBL" id="APZ92079.1"/>
    </source>
</evidence>
<organism evidence="2 3">
    <name type="scientific">Fuerstiella marisgermanici</name>
    <dbReference type="NCBI Taxonomy" id="1891926"/>
    <lineage>
        <taxon>Bacteria</taxon>
        <taxon>Pseudomonadati</taxon>
        <taxon>Planctomycetota</taxon>
        <taxon>Planctomycetia</taxon>
        <taxon>Planctomycetales</taxon>
        <taxon>Planctomycetaceae</taxon>
        <taxon>Fuerstiella</taxon>
    </lineage>
</organism>